<evidence type="ECO:0000313" key="3">
    <source>
        <dbReference type="EMBL" id="KLO30099.1"/>
    </source>
</evidence>
<evidence type="ECO:0000259" key="2">
    <source>
        <dbReference type="SMART" id="SM00507"/>
    </source>
</evidence>
<evidence type="ECO:0000313" key="4">
    <source>
        <dbReference type="Proteomes" id="UP000036464"/>
    </source>
</evidence>
<feature type="region of interest" description="Disordered" evidence="1">
    <location>
        <begin position="299"/>
        <end position="329"/>
    </location>
</feature>
<evidence type="ECO:0000256" key="1">
    <source>
        <dbReference type="SAM" id="MobiDB-lite"/>
    </source>
</evidence>
<dbReference type="InterPro" id="IPR003615">
    <property type="entry name" value="HNH_nuc"/>
</dbReference>
<feature type="domain" description="HNH nuclease" evidence="2">
    <location>
        <begin position="374"/>
        <end position="425"/>
    </location>
</feature>
<dbReference type="SMART" id="SM00507">
    <property type="entry name" value="HNHc"/>
    <property type="match status" value="1"/>
</dbReference>
<accession>A0ABR5FHK2</accession>
<organism evidence="3 4">
    <name type="scientific">Mycolicibacter heraklionensis</name>
    <dbReference type="NCBI Taxonomy" id="512402"/>
    <lineage>
        <taxon>Bacteria</taxon>
        <taxon>Bacillati</taxon>
        <taxon>Actinomycetota</taxon>
        <taxon>Actinomycetes</taxon>
        <taxon>Mycobacteriales</taxon>
        <taxon>Mycobacteriaceae</taxon>
        <taxon>Mycolicibacter</taxon>
    </lineage>
</organism>
<name>A0ABR5FHK2_9MYCO</name>
<protein>
    <recommendedName>
        <fullName evidence="2">HNH nuclease domain-containing protein</fullName>
    </recommendedName>
</protein>
<reference evidence="3 4" key="1">
    <citation type="submission" date="2015-05" db="EMBL/GenBank/DDBJ databases">
        <title>Genome sequence of Mycobacterium heraklionense Davo strain.</title>
        <authorList>
            <person name="Greninger A.L."/>
            <person name="Cunningham G."/>
            <person name="Miller S."/>
        </authorList>
    </citation>
    <scope>NUCLEOTIDE SEQUENCE [LARGE SCALE GENOMIC DNA]</scope>
    <source>
        <strain evidence="3 4">Davo</strain>
    </source>
</reference>
<proteinExistence type="predicted"/>
<dbReference type="EMBL" id="LDPO01000004">
    <property type="protein sequence ID" value="KLO30099.1"/>
    <property type="molecule type" value="Genomic_DNA"/>
</dbReference>
<dbReference type="CDD" id="cd00085">
    <property type="entry name" value="HNHc"/>
    <property type="match status" value="1"/>
</dbReference>
<comment type="caution">
    <text evidence="3">The sequence shown here is derived from an EMBL/GenBank/DDBJ whole genome shotgun (WGS) entry which is preliminary data.</text>
</comment>
<feature type="compositionally biased region" description="Low complexity" evidence="1">
    <location>
        <begin position="314"/>
        <end position="329"/>
    </location>
</feature>
<keyword evidence="4" id="KW-1185">Reference proteome</keyword>
<sequence length="519" mass="55190">MRPSLRLTAVSDPLARIARMFESKALEPESLAEADDKALVAAISGWARLEAAAAARRLAVIGELVARRTRGVDAVNRSRWSCDYWDAAAAEVAAAEQISHGMASSQMYLASALRDRLPKVAALFLDGAISTRLVATMVWRTTLITDPYVLHVIDTELAEIATGLGPLSAAKTAAAIDALIDRHDPEAIRRYQRGARGREVVVDTRNSENGTTALWGRLLSTDGAALDRRLTQLAHTVCDDDPRTLAQRRADALGALAAGADNLACACGNSDCPAAGADARATNVTVYVLADQAALNNPADPRFGAGAPDQNSEPAGAATTPAPQTRPAPSGHIIGGGTIPAPLLAHLVNNGATVKPLRHPTDLPAEPHYRPSTALAAFVRARDLTCRFPGCDQPATHCDIDHAVAHPRGATHPANLRCLCRKHHLLKTFWTGAHGWSDIQYPDGTVKWTSPTGHTYTTRPGSTLLFPALCQAAATPAVTPSPATSTADRGLMMPTRKRTRIQDRAHRINSERALNKAPP</sequence>
<dbReference type="InterPro" id="IPR003870">
    <property type="entry name" value="DUF222"/>
</dbReference>
<dbReference type="Proteomes" id="UP000036464">
    <property type="component" value="Unassembled WGS sequence"/>
</dbReference>
<gene>
    <name evidence="3" type="ORF">ABW16_07525</name>
</gene>
<dbReference type="Pfam" id="PF02720">
    <property type="entry name" value="DUF222"/>
    <property type="match status" value="1"/>
</dbReference>